<name>A0A0E9WNS9_ANGAN</name>
<evidence type="ECO:0000313" key="1">
    <source>
        <dbReference type="EMBL" id="JAH91118.1"/>
    </source>
</evidence>
<accession>A0A0E9WNS9</accession>
<reference evidence="1" key="1">
    <citation type="submission" date="2014-11" db="EMBL/GenBank/DDBJ databases">
        <authorList>
            <person name="Amaro Gonzalez C."/>
        </authorList>
    </citation>
    <scope>NUCLEOTIDE SEQUENCE</scope>
</reference>
<reference evidence="1" key="2">
    <citation type="journal article" date="2015" name="Fish Shellfish Immunol.">
        <title>Early steps in the European eel (Anguilla anguilla)-Vibrio vulnificus interaction in the gills: Role of the RtxA13 toxin.</title>
        <authorList>
            <person name="Callol A."/>
            <person name="Pajuelo D."/>
            <person name="Ebbesson L."/>
            <person name="Teles M."/>
            <person name="MacKenzie S."/>
            <person name="Amaro C."/>
        </authorList>
    </citation>
    <scope>NUCLEOTIDE SEQUENCE</scope>
</reference>
<dbReference type="EMBL" id="GBXM01017459">
    <property type="protein sequence ID" value="JAH91118.1"/>
    <property type="molecule type" value="Transcribed_RNA"/>
</dbReference>
<proteinExistence type="predicted"/>
<protein>
    <submittedName>
        <fullName evidence="1">Uncharacterized protein</fullName>
    </submittedName>
</protein>
<sequence>MVGRSGFGVADSGSVFRRHFQLGATPSHTKISNTHTHTHRQCACSSPKQRDALLNRCTANHASFPELTSYSYLRPFQAQPA</sequence>
<organism evidence="1">
    <name type="scientific">Anguilla anguilla</name>
    <name type="common">European freshwater eel</name>
    <name type="synonym">Muraena anguilla</name>
    <dbReference type="NCBI Taxonomy" id="7936"/>
    <lineage>
        <taxon>Eukaryota</taxon>
        <taxon>Metazoa</taxon>
        <taxon>Chordata</taxon>
        <taxon>Craniata</taxon>
        <taxon>Vertebrata</taxon>
        <taxon>Euteleostomi</taxon>
        <taxon>Actinopterygii</taxon>
        <taxon>Neopterygii</taxon>
        <taxon>Teleostei</taxon>
        <taxon>Anguilliformes</taxon>
        <taxon>Anguillidae</taxon>
        <taxon>Anguilla</taxon>
    </lineage>
</organism>
<dbReference type="AlphaFoldDB" id="A0A0E9WNS9"/>